<keyword evidence="3" id="KW-1185">Reference proteome</keyword>
<feature type="compositionally biased region" description="Polar residues" evidence="1">
    <location>
        <begin position="54"/>
        <end position="77"/>
    </location>
</feature>
<dbReference type="AlphaFoldDB" id="A0AAV4QZB0"/>
<feature type="compositionally biased region" description="Basic and acidic residues" evidence="1">
    <location>
        <begin position="79"/>
        <end position="90"/>
    </location>
</feature>
<comment type="caution">
    <text evidence="2">The sequence shown here is derived from an EMBL/GenBank/DDBJ whole genome shotgun (WGS) entry which is preliminary data.</text>
</comment>
<feature type="compositionally biased region" description="Polar residues" evidence="1">
    <location>
        <begin position="92"/>
        <end position="102"/>
    </location>
</feature>
<evidence type="ECO:0000313" key="2">
    <source>
        <dbReference type="EMBL" id="GIY13421.1"/>
    </source>
</evidence>
<evidence type="ECO:0000313" key="3">
    <source>
        <dbReference type="Proteomes" id="UP001054837"/>
    </source>
</evidence>
<dbReference type="EMBL" id="BPLQ01005234">
    <property type="protein sequence ID" value="GIY13421.1"/>
    <property type="molecule type" value="Genomic_DNA"/>
</dbReference>
<evidence type="ECO:0000256" key="1">
    <source>
        <dbReference type="SAM" id="MobiDB-lite"/>
    </source>
</evidence>
<feature type="compositionally biased region" description="Basic and acidic residues" evidence="1">
    <location>
        <begin position="23"/>
        <end position="32"/>
    </location>
</feature>
<sequence>MDTHSTATVNSAKTIFLPKHRISVSDKQEKPSASHPCPTRLMTVTLPPPVSRLKTCTENQQNRIQRLSTVEDSSSANELKAEFSKREEQKPAGQSTVDSESV</sequence>
<name>A0AAV4QZB0_9ARAC</name>
<reference evidence="2 3" key="1">
    <citation type="submission" date="2021-06" db="EMBL/GenBank/DDBJ databases">
        <title>Caerostris darwini draft genome.</title>
        <authorList>
            <person name="Kono N."/>
            <person name="Arakawa K."/>
        </authorList>
    </citation>
    <scope>NUCLEOTIDE SEQUENCE [LARGE SCALE GENOMIC DNA]</scope>
</reference>
<accession>A0AAV4QZB0</accession>
<proteinExistence type="predicted"/>
<organism evidence="2 3">
    <name type="scientific">Caerostris darwini</name>
    <dbReference type="NCBI Taxonomy" id="1538125"/>
    <lineage>
        <taxon>Eukaryota</taxon>
        <taxon>Metazoa</taxon>
        <taxon>Ecdysozoa</taxon>
        <taxon>Arthropoda</taxon>
        <taxon>Chelicerata</taxon>
        <taxon>Arachnida</taxon>
        <taxon>Araneae</taxon>
        <taxon>Araneomorphae</taxon>
        <taxon>Entelegynae</taxon>
        <taxon>Araneoidea</taxon>
        <taxon>Araneidae</taxon>
        <taxon>Caerostris</taxon>
    </lineage>
</organism>
<dbReference type="Proteomes" id="UP001054837">
    <property type="component" value="Unassembled WGS sequence"/>
</dbReference>
<feature type="region of interest" description="Disordered" evidence="1">
    <location>
        <begin position="20"/>
        <end position="102"/>
    </location>
</feature>
<protein>
    <submittedName>
        <fullName evidence="2">Uncharacterized protein</fullName>
    </submittedName>
</protein>
<gene>
    <name evidence="2" type="ORF">CDAR_530331</name>
</gene>